<dbReference type="PANTHER" id="PTHR18929:SF189">
    <property type="entry name" value="PROTEIN DISULFIDE ISOMERASE-LIKE 1-5-RELATED"/>
    <property type="match status" value="1"/>
</dbReference>
<dbReference type="EMBL" id="SDMP01000009">
    <property type="protein sequence ID" value="RYR39364.1"/>
    <property type="molecule type" value="Genomic_DNA"/>
</dbReference>
<feature type="compositionally biased region" description="Pro residues" evidence="3">
    <location>
        <begin position="59"/>
        <end position="78"/>
    </location>
</feature>
<dbReference type="GO" id="GO:0034976">
    <property type="term" value="P:response to endoplasmic reticulum stress"/>
    <property type="evidence" value="ECO:0007669"/>
    <property type="project" value="TreeGrafter"/>
</dbReference>
<dbReference type="AlphaFoldDB" id="A0A445BL13"/>
<keyword evidence="2" id="KW-0175">Coiled coil</keyword>
<comment type="similarity">
    <text evidence="1">Belongs to the protein disulfide isomerase family.</text>
</comment>
<evidence type="ECO:0000256" key="2">
    <source>
        <dbReference type="SAM" id="Coils"/>
    </source>
</evidence>
<dbReference type="SUPFAM" id="SSF101447">
    <property type="entry name" value="Formin homology 2 domain (FH2 domain)"/>
    <property type="match status" value="1"/>
</dbReference>
<feature type="transmembrane region" description="Helical" evidence="4">
    <location>
        <begin position="94"/>
        <end position="115"/>
    </location>
</feature>
<dbReference type="GO" id="GO:0006457">
    <property type="term" value="P:protein folding"/>
    <property type="evidence" value="ECO:0007669"/>
    <property type="project" value="TreeGrafter"/>
</dbReference>
<gene>
    <name evidence="5" type="ORF">Ahy_A09g044871</name>
</gene>
<dbReference type="PANTHER" id="PTHR18929">
    <property type="entry name" value="PROTEIN DISULFIDE ISOMERASE"/>
    <property type="match status" value="1"/>
</dbReference>
<evidence type="ECO:0000313" key="5">
    <source>
        <dbReference type="EMBL" id="RYR39364.1"/>
    </source>
</evidence>
<keyword evidence="4" id="KW-1133">Transmembrane helix</keyword>
<dbReference type="GO" id="GO:0005783">
    <property type="term" value="C:endoplasmic reticulum"/>
    <property type="evidence" value="ECO:0007669"/>
    <property type="project" value="TreeGrafter"/>
</dbReference>
<organism evidence="5 6">
    <name type="scientific">Arachis hypogaea</name>
    <name type="common">Peanut</name>
    <dbReference type="NCBI Taxonomy" id="3818"/>
    <lineage>
        <taxon>Eukaryota</taxon>
        <taxon>Viridiplantae</taxon>
        <taxon>Streptophyta</taxon>
        <taxon>Embryophyta</taxon>
        <taxon>Tracheophyta</taxon>
        <taxon>Spermatophyta</taxon>
        <taxon>Magnoliopsida</taxon>
        <taxon>eudicotyledons</taxon>
        <taxon>Gunneridae</taxon>
        <taxon>Pentapetalae</taxon>
        <taxon>rosids</taxon>
        <taxon>fabids</taxon>
        <taxon>Fabales</taxon>
        <taxon>Fabaceae</taxon>
        <taxon>Papilionoideae</taxon>
        <taxon>50 kb inversion clade</taxon>
        <taxon>dalbergioids sensu lato</taxon>
        <taxon>Dalbergieae</taxon>
        <taxon>Pterocarpus clade</taxon>
        <taxon>Arachis</taxon>
    </lineage>
</organism>
<feature type="coiled-coil region" evidence="2">
    <location>
        <begin position="401"/>
        <end position="470"/>
    </location>
</feature>
<name>A0A445BL13_ARAHY</name>
<dbReference type="STRING" id="3818.A0A445BL13"/>
<reference evidence="5 6" key="1">
    <citation type="submission" date="2019-01" db="EMBL/GenBank/DDBJ databases">
        <title>Sequencing of cultivated peanut Arachis hypogaea provides insights into genome evolution and oil improvement.</title>
        <authorList>
            <person name="Chen X."/>
        </authorList>
    </citation>
    <scope>NUCLEOTIDE SEQUENCE [LARGE SCALE GENOMIC DNA]</scope>
    <source>
        <strain evidence="6">cv. Fuhuasheng</strain>
        <tissue evidence="5">Leaves</tissue>
    </source>
</reference>
<feature type="region of interest" description="Disordered" evidence="3">
    <location>
        <begin position="59"/>
        <end position="85"/>
    </location>
</feature>
<accession>A0A445BL13</accession>
<keyword evidence="4" id="KW-0812">Transmembrane</keyword>
<evidence type="ECO:0000256" key="3">
    <source>
        <dbReference type="SAM" id="MobiDB-lite"/>
    </source>
</evidence>
<comment type="caution">
    <text evidence="5">The sequence shown here is derived from an EMBL/GenBank/DDBJ whole genome shotgun (WGS) entry which is preliminary data.</text>
</comment>
<sequence>MLHFIKLLQTDPSKWCFTIAENSCQKSESLCHVEQNCSSNCDDCLKICITNPQYYYYSQPPPPPPPPPPPSPPIPPLPIDDTSDHGKSHALSPYLVLALSVIGAAFFVVICYAIFARIFRRRRRSLSPPLNLRTQDNMRDDFFIDEEHGPVLLLSFYWFHRASNWKEALPPGISMRWIHHLKMRIRELINVVLAVPKIKFLFLGGCGEAYYCSTSGAEADWESSHSLLCTGERSDPAHREALLKFNKHPNVAMSIKIGTVDFRDDIVIWARKKTGSSVIRINSKKEAEEFLTKYHTFVIGRFDKFEGHEYDEFVRAAKLDNEPEIYTAYGESAIVSILMFNELKSGGPTSHTSFNAKLADYADGAFTTSKILEFLDYNNFPLVYMSTNNMDAARDILVDGIKNLPQNKQLLENELEAAKSEIQSWHSSIQNEPCVPTGATPEPKILLDYLQALKSSEESLREQAKKKEAAFIIGYSKVDILCSESGKQRIILMDQESQEANKFGEKLVHSRCFYCRSS</sequence>
<dbReference type="GO" id="GO:0003756">
    <property type="term" value="F:protein disulfide isomerase activity"/>
    <property type="evidence" value="ECO:0007669"/>
    <property type="project" value="TreeGrafter"/>
</dbReference>
<proteinExistence type="inferred from homology"/>
<dbReference type="InterPro" id="IPR036249">
    <property type="entry name" value="Thioredoxin-like_sf"/>
</dbReference>
<keyword evidence="4" id="KW-0472">Membrane</keyword>
<dbReference type="SUPFAM" id="SSF52833">
    <property type="entry name" value="Thioredoxin-like"/>
    <property type="match status" value="1"/>
</dbReference>
<evidence type="ECO:0000256" key="4">
    <source>
        <dbReference type="SAM" id="Phobius"/>
    </source>
</evidence>
<evidence type="ECO:0000256" key="1">
    <source>
        <dbReference type="ARBA" id="ARBA00006347"/>
    </source>
</evidence>
<dbReference type="Gene3D" id="3.40.30.10">
    <property type="entry name" value="Glutaredoxin"/>
    <property type="match status" value="1"/>
</dbReference>
<dbReference type="Proteomes" id="UP000289738">
    <property type="component" value="Chromosome A09"/>
</dbReference>
<evidence type="ECO:0000313" key="6">
    <source>
        <dbReference type="Proteomes" id="UP000289738"/>
    </source>
</evidence>
<keyword evidence="6" id="KW-1185">Reference proteome</keyword>
<protein>
    <submittedName>
        <fullName evidence="5">Uncharacterized protein</fullName>
    </submittedName>
</protein>
<dbReference type="CDD" id="cd02981">
    <property type="entry name" value="PDI_b_family"/>
    <property type="match status" value="1"/>
</dbReference>